<accession>A0AAF1K6D0</accession>
<evidence type="ECO:0000259" key="8">
    <source>
        <dbReference type="Pfam" id="PF02770"/>
    </source>
</evidence>
<comment type="similarity">
    <text evidence="2 6">Belongs to the acyl-CoA dehydrogenase family.</text>
</comment>
<protein>
    <submittedName>
        <fullName evidence="10">Pimeloyl-CoA dehydrogenase small subunit</fullName>
    </submittedName>
</protein>
<keyword evidence="4 6" id="KW-0274">FAD</keyword>
<keyword evidence="3 6" id="KW-0285">Flavoprotein</keyword>
<dbReference type="Proteomes" id="UP001196068">
    <property type="component" value="Unassembled WGS sequence"/>
</dbReference>
<dbReference type="Gene3D" id="2.40.110.10">
    <property type="entry name" value="Butyryl-CoA Dehydrogenase, subunit A, domain 2"/>
    <property type="match status" value="1"/>
</dbReference>
<dbReference type="InterPro" id="IPR009075">
    <property type="entry name" value="AcylCo_DH/oxidase_C"/>
</dbReference>
<evidence type="ECO:0000256" key="4">
    <source>
        <dbReference type="ARBA" id="ARBA00022827"/>
    </source>
</evidence>
<dbReference type="Gene3D" id="1.20.140.10">
    <property type="entry name" value="Butyryl-CoA Dehydrogenase, subunit A, domain 3"/>
    <property type="match status" value="1"/>
</dbReference>
<dbReference type="GO" id="GO:0003995">
    <property type="term" value="F:acyl-CoA dehydrogenase activity"/>
    <property type="evidence" value="ECO:0007669"/>
    <property type="project" value="TreeGrafter"/>
</dbReference>
<comment type="caution">
    <text evidence="10">The sequence shown here is derived from an EMBL/GenBank/DDBJ whole genome shotgun (WGS) entry which is preliminary data.</text>
</comment>
<evidence type="ECO:0000256" key="2">
    <source>
        <dbReference type="ARBA" id="ARBA00009347"/>
    </source>
</evidence>
<keyword evidence="11" id="KW-1185">Reference proteome</keyword>
<dbReference type="Pfam" id="PF02770">
    <property type="entry name" value="Acyl-CoA_dh_M"/>
    <property type="match status" value="1"/>
</dbReference>
<dbReference type="RefSeq" id="WP_211875521.1">
    <property type="nucleotide sequence ID" value="NZ_JAAEDH010000020.1"/>
</dbReference>
<dbReference type="Gene3D" id="1.10.540.10">
    <property type="entry name" value="Acyl-CoA dehydrogenase/oxidase, N-terminal domain"/>
    <property type="match status" value="1"/>
</dbReference>
<evidence type="ECO:0000256" key="1">
    <source>
        <dbReference type="ARBA" id="ARBA00001974"/>
    </source>
</evidence>
<evidence type="ECO:0000256" key="6">
    <source>
        <dbReference type="RuleBase" id="RU362125"/>
    </source>
</evidence>
<sequence>MDFDFSEEQRMLADSLGKLISDRYGFENRKAYAKQPEGWSREIWAAYAEMGILGLPFAEADGGFGGGAVETMIVAEALGGALGLEPWFATVVLGGGFLRHGADAGLRETLVPQVADGSLLLAFAHTEPNARFDLHHVETTATKDGDGWVLRGRKGVVLHGDVAGKLFVTARSAGGVRDEAGIGVFLVDAAASGLTRRGYATSDGLRAAEITLDGVRAEAVLGDAANGLPLVKRVVDDAIAALAAEAVGAMDASLKLTLEYLRTRKQFGRAIGSFQSLQHRAADMMVALEQARSMAMYAAMMTDEPDADERARAMHAVKLQMGRFQKFVGQQSIQLHGGIGMTMEYAVGHYFKRLTVIDTQFGDAEHHLAALSEAGGLFQAA</sequence>
<organism evidence="10 11">
    <name type="scientific">Plastoroseomonas arctica</name>
    <dbReference type="NCBI Taxonomy" id="1509237"/>
    <lineage>
        <taxon>Bacteria</taxon>
        <taxon>Pseudomonadati</taxon>
        <taxon>Pseudomonadota</taxon>
        <taxon>Alphaproteobacteria</taxon>
        <taxon>Acetobacterales</taxon>
        <taxon>Acetobacteraceae</taxon>
        <taxon>Plastoroseomonas</taxon>
    </lineage>
</organism>
<dbReference type="PANTHER" id="PTHR43884:SF20">
    <property type="entry name" value="ACYL-COA DEHYDROGENASE FADE28"/>
    <property type="match status" value="1"/>
</dbReference>
<evidence type="ECO:0000313" key="10">
    <source>
        <dbReference type="EMBL" id="MBR0656661.1"/>
    </source>
</evidence>
<dbReference type="InterPro" id="IPR036250">
    <property type="entry name" value="AcylCo_DH-like_C"/>
</dbReference>
<evidence type="ECO:0000256" key="3">
    <source>
        <dbReference type="ARBA" id="ARBA00022630"/>
    </source>
</evidence>
<dbReference type="SUPFAM" id="SSF47203">
    <property type="entry name" value="Acyl-CoA dehydrogenase C-terminal domain-like"/>
    <property type="match status" value="1"/>
</dbReference>
<dbReference type="Pfam" id="PF02771">
    <property type="entry name" value="Acyl-CoA_dh_N"/>
    <property type="match status" value="1"/>
</dbReference>
<dbReference type="SUPFAM" id="SSF56645">
    <property type="entry name" value="Acyl-CoA dehydrogenase NM domain-like"/>
    <property type="match status" value="1"/>
</dbReference>
<reference evidence="10" key="1">
    <citation type="submission" date="2020-01" db="EMBL/GenBank/DDBJ databases">
        <authorList>
            <person name="Rat A."/>
        </authorList>
    </citation>
    <scope>NUCLEOTIDE SEQUENCE</scope>
    <source>
        <strain evidence="10">LMG 28251</strain>
    </source>
</reference>
<feature type="domain" description="Acyl-CoA dehydrogenase/oxidase N-terminal" evidence="9">
    <location>
        <begin position="6"/>
        <end position="117"/>
    </location>
</feature>
<evidence type="ECO:0000313" key="11">
    <source>
        <dbReference type="Proteomes" id="UP001196068"/>
    </source>
</evidence>
<dbReference type="InterPro" id="IPR006091">
    <property type="entry name" value="Acyl-CoA_Oxase/DH_mid-dom"/>
</dbReference>
<dbReference type="InterPro" id="IPR013786">
    <property type="entry name" value="AcylCoA_DH/ox_N"/>
</dbReference>
<dbReference type="GO" id="GO:0050660">
    <property type="term" value="F:flavin adenine dinucleotide binding"/>
    <property type="evidence" value="ECO:0007669"/>
    <property type="project" value="InterPro"/>
</dbReference>
<evidence type="ECO:0000259" key="9">
    <source>
        <dbReference type="Pfam" id="PF02771"/>
    </source>
</evidence>
<dbReference type="Pfam" id="PF00441">
    <property type="entry name" value="Acyl-CoA_dh_1"/>
    <property type="match status" value="1"/>
</dbReference>
<keyword evidence="5 6" id="KW-0560">Oxidoreductase</keyword>
<reference evidence="10" key="2">
    <citation type="journal article" date="2021" name="Syst. Appl. Microbiol.">
        <title>Roseomonas hellenica sp. nov., isolated from roots of wild-growing Alkanna tinctoria.</title>
        <authorList>
            <person name="Rat A."/>
            <person name="Naranjo H.D."/>
            <person name="Lebbe L."/>
            <person name="Cnockaert M."/>
            <person name="Krigas N."/>
            <person name="Grigoriadou K."/>
            <person name="Maloupa E."/>
            <person name="Willems A."/>
        </authorList>
    </citation>
    <scope>NUCLEOTIDE SEQUENCE</scope>
    <source>
        <strain evidence="10">LMG 28251</strain>
    </source>
</reference>
<evidence type="ECO:0000256" key="5">
    <source>
        <dbReference type="ARBA" id="ARBA00023002"/>
    </source>
</evidence>
<gene>
    <name evidence="10" type="ORF">GXW79_16395</name>
</gene>
<proteinExistence type="inferred from homology"/>
<name>A0AAF1K6D0_9PROT</name>
<dbReference type="InterPro" id="IPR037069">
    <property type="entry name" value="AcylCoA_DH/ox_N_sf"/>
</dbReference>
<comment type="cofactor">
    <cofactor evidence="1 6">
        <name>FAD</name>
        <dbReference type="ChEBI" id="CHEBI:57692"/>
    </cofactor>
</comment>
<dbReference type="AlphaFoldDB" id="A0AAF1K6D0"/>
<dbReference type="InterPro" id="IPR009100">
    <property type="entry name" value="AcylCoA_DH/oxidase_NM_dom_sf"/>
</dbReference>
<dbReference type="PANTHER" id="PTHR43884">
    <property type="entry name" value="ACYL-COA DEHYDROGENASE"/>
    <property type="match status" value="1"/>
</dbReference>
<dbReference type="InterPro" id="IPR046373">
    <property type="entry name" value="Acyl-CoA_Oxase/DH_mid-dom_sf"/>
</dbReference>
<feature type="domain" description="Acyl-CoA oxidase/dehydrogenase middle" evidence="8">
    <location>
        <begin position="122"/>
        <end position="210"/>
    </location>
</feature>
<dbReference type="CDD" id="cd00567">
    <property type="entry name" value="ACAD"/>
    <property type="match status" value="1"/>
</dbReference>
<evidence type="ECO:0000259" key="7">
    <source>
        <dbReference type="Pfam" id="PF00441"/>
    </source>
</evidence>
<feature type="domain" description="Acyl-CoA dehydrogenase/oxidase C-terminal" evidence="7">
    <location>
        <begin position="227"/>
        <end position="373"/>
    </location>
</feature>
<dbReference type="EMBL" id="JAAEDH010000020">
    <property type="protein sequence ID" value="MBR0656661.1"/>
    <property type="molecule type" value="Genomic_DNA"/>
</dbReference>